<dbReference type="GO" id="GO:0004222">
    <property type="term" value="F:metalloendopeptidase activity"/>
    <property type="evidence" value="ECO:0007669"/>
    <property type="project" value="UniProtKB-UniRule"/>
</dbReference>
<dbReference type="Gene3D" id="3.10.170.20">
    <property type="match status" value="1"/>
</dbReference>
<evidence type="ECO:0000313" key="12">
    <source>
        <dbReference type="Proteomes" id="UP000274429"/>
    </source>
</evidence>
<reference evidence="11 12" key="2">
    <citation type="submission" date="2018-11" db="EMBL/GenBank/DDBJ databases">
        <authorList>
            <consortium name="Pathogen Informatics"/>
        </authorList>
    </citation>
    <scope>NUCLEOTIDE SEQUENCE [LARGE SCALE GENOMIC DNA]</scope>
</reference>
<dbReference type="STRING" id="6205.A0A0R3WN01"/>
<dbReference type="GO" id="GO:0046872">
    <property type="term" value="F:metal ion binding"/>
    <property type="evidence" value="ECO:0007669"/>
    <property type="project" value="UniProtKB-KW"/>
</dbReference>
<evidence type="ECO:0000256" key="2">
    <source>
        <dbReference type="ARBA" id="ARBA00022670"/>
    </source>
</evidence>
<dbReference type="Gene3D" id="3.90.132.10">
    <property type="entry name" value="Leishmanolysin , domain 2"/>
    <property type="match status" value="1"/>
</dbReference>
<evidence type="ECO:0000256" key="9">
    <source>
        <dbReference type="RuleBase" id="RU366077"/>
    </source>
</evidence>
<evidence type="ECO:0000256" key="8">
    <source>
        <dbReference type="PIRSR" id="PIRSR601577-2"/>
    </source>
</evidence>
<feature type="transmembrane region" description="Helical" evidence="10">
    <location>
        <begin position="7"/>
        <end position="26"/>
    </location>
</feature>
<keyword evidence="3 8" id="KW-0479">Metal-binding</keyword>
<dbReference type="InterPro" id="IPR001577">
    <property type="entry name" value="Peptidase_M8"/>
</dbReference>
<reference evidence="13" key="1">
    <citation type="submission" date="2017-02" db="UniProtKB">
        <authorList>
            <consortium name="WormBaseParasite"/>
        </authorList>
    </citation>
    <scope>IDENTIFICATION</scope>
</reference>
<evidence type="ECO:0000313" key="13">
    <source>
        <dbReference type="WBParaSite" id="TTAC_0000213901-mRNA-1"/>
    </source>
</evidence>
<evidence type="ECO:0000313" key="11">
    <source>
        <dbReference type="EMBL" id="VDM18969.1"/>
    </source>
</evidence>
<evidence type="ECO:0000256" key="10">
    <source>
        <dbReference type="SAM" id="Phobius"/>
    </source>
</evidence>
<evidence type="ECO:0000256" key="1">
    <source>
        <dbReference type="ARBA" id="ARBA00005860"/>
    </source>
</evidence>
<evidence type="ECO:0000256" key="7">
    <source>
        <dbReference type="ARBA" id="ARBA00039717"/>
    </source>
</evidence>
<accession>A0A0R3WN01</accession>
<keyword evidence="10" id="KW-0472">Membrane</keyword>
<keyword evidence="12" id="KW-1185">Reference proteome</keyword>
<organism evidence="13">
    <name type="scientific">Hydatigena taeniaeformis</name>
    <name type="common">Feline tapeworm</name>
    <name type="synonym">Taenia taeniaeformis</name>
    <dbReference type="NCBI Taxonomy" id="6205"/>
    <lineage>
        <taxon>Eukaryota</taxon>
        <taxon>Metazoa</taxon>
        <taxon>Spiralia</taxon>
        <taxon>Lophotrochozoa</taxon>
        <taxon>Platyhelminthes</taxon>
        <taxon>Cestoda</taxon>
        <taxon>Eucestoda</taxon>
        <taxon>Cyclophyllidea</taxon>
        <taxon>Taeniidae</taxon>
        <taxon>Hydatigera</taxon>
    </lineage>
</organism>
<dbReference type="Proteomes" id="UP000274429">
    <property type="component" value="Unassembled WGS sequence"/>
</dbReference>
<dbReference type="GO" id="GO:0005737">
    <property type="term" value="C:cytoplasm"/>
    <property type="evidence" value="ECO:0007669"/>
    <property type="project" value="TreeGrafter"/>
</dbReference>
<protein>
    <recommendedName>
        <fullName evidence="7 9">Leishmanolysin-like peptidase</fullName>
        <ecNumber evidence="9">3.4.24.-</ecNumber>
    </recommendedName>
</protein>
<keyword evidence="5 8" id="KW-0862">Zinc</keyword>
<keyword evidence="4 9" id="KW-0378">Hydrolase</keyword>
<dbReference type="GO" id="GO:0007155">
    <property type="term" value="P:cell adhesion"/>
    <property type="evidence" value="ECO:0007669"/>
    <property type="project" value="InterPro"/>
</dbReference>
<dbReference type="AlphaFoldDB" id="A0A0R3WN01"/>
<keyword evidence="10" id="KW-0812">Transmembrane</keyword>
<keyword evidence="6 8" id="KW-0482">Metalloprotease</keyword>
<dbReference type="Pfam" id="PF01457">
    <property type="entry name" value="Peptidase_M8"/>
    <property type="match status" value="1"/>
</dbReference>
<proteinExistence type="inferred from homology"/>
<feature type="binding site" evidence="8">
    <location>
        <position position="197"/>
    </location>
    <ligand>
        <name>Zn(2+)</name>
        <dbReference type="ChEBI" id="CHEBI:29105"/>
        <note>catalytic</note>
    </ligand>
</feature>
<dbReference type="PRINTS" id="PR00782">
    <property type="entry name" value="LSHMANOLYSIN"/>
</dbReference>
<feature type="binding site" evidence="8">
    <location>
        <position position="289"/>
    </location>
    <ligand>
        <name>Zn(2+)</name>
        <dbReference type="ChEBI" id="CHEBI:29105"/>
        <note>catalytic</note>
    </ligand>
</feature>
<dbReference type="EMBL" id="UYWX01000775">
    <property type="protein sequence ID" value="VDM18969.1"/>
    <property type="molecule type" value="Genomic_DNA"/>
</dbReference>
<evidence type="ECO:0000256" key="6">
    <source>
        <dbReference type="ARBA" id="ARBA00023049"/>
    </source>
</evidence>
<gene>
    <name evidence="11" type="ORF">TTAC_LOCUS2126</name>
</gene>
<dbReference type="GO" id="GO:0016020">
    <property type="term" value="C:membrane"/>
    <property type="evidence" value="ECO:0007669"/>
    <property type="project" value="InterPro"/>
</dbReference>
<comment type="cofactor">
    <cofactor evidence="8 9">
        <name>Zn(2+)</name>
        <dbReference type="ChEBI" id="CHEBI:29105"/>
    </cofactor>
    <text evidence="8 9">Binds 1 zinc ion per subunit.</text>
</comment>
<evidence type="ECO:0000256" key="3">
    <source>
        <dbReference type="ARBA" id="ARBA00022723"/>
    </source>
</evidence>
<comment type="similarity">
    <text evidence="1 9">Belongs to the peptidase M8 family.</text>
</comment>
<dbReference type="EC" id="3.4.24.-" evidence="9"/>
<dbReference type="PANTHER" id="PTHR10942">
    <property type="entry name" value="LEISHMANOLYSIN-LIKE PEPTIDASE"/>
    <property type="match status" value="1"/>
</dbReference>
<name>A0A0R3WN01_HYDTA</name>
<dbReference type="PANTHER" id="PTHR10942:SF0">
    <property type="entry name" value="LEISHMANOLYSIN-LIKE PEPTIDASE"/>
    <property type="match status" value="1"/>
</dbReference>
<dbReference type="WBParaSite" id="TTAC_0000213901-mRNA-1">
    <property type="protein sequence ID" value="TTAC_0000213901-mRNA-1"/>
    <property type="gene ID" value="TTAC_0000213901"/>
</dbReference>
<dbReference type="SUPFAM" id="SSF55486">
    <property type="entry name" value="Metalloproteases ('zincins'), catalytic domain"/>
    <property type="match status" value="1"/>
</dbReference>
<evidence type="ECO:0000256" key="5">
    <source>
        <dbReference type="ARBA" id="ARBA00022833"/>
    </source>
</evidence>
<keyword evidence="10" id="KW-1133">Transmembrane helix</keyword>
<evidence type="ECO:0000256" key="4">
    <source>
        <dbReference type="ARBA" id="ARBA00022801"/>
    </source>
</evidence>
<sequence>MKTYFCIGIRLILTHGLCVLCCFGGFNCLPCNHLGLKADDVVRNVAFFRTERSKRNVEHPRLSFNVYMDPSFTSLPNGSEIKVVLFRYLRYYKKGSGSLFCALGCKKLKHCGPVTVPSEHLNSCRLPSDINYTELGSPVYSGGFLLYLAAKRTRKCTNANILGYSSHCQQEMITDRPTAGFINFCLSPSDNLYDLSHVGFSPSLYAFFRDYNGIPLTPRQPESGIYKWSERVIRTKVRNWSSAIGTFQRKVHMVVTPTVLRFAREYFSCPYLEGVELENQGDTGVSLSHWEMRILGNELMTATYTNVFRLSNLTLAFLEDTGWYLPNYSLAEHLTWGAQRGCVFSTESCYSYIKADTAPFCLTPQDERSGNLFVCTPGQRMTLAPNVTDSLRMYTYFGNTSRLKYRGKVIPYDYFGKVDLADFCPFVQVCCIRSLKLYKLKFVHETLTNWNNYNLEVYGPNSICLPISPNWILLGRKSTVYEAPVRGAGCYKVNSLAHASKL</sequence>
<dbReference type="FunFam" id="3.90.132.10:FF:000001">
    <property type="entry name" value="leishmanolysin-like peptidase isoform X2"/>
    <property type="match status" value="1"/>
</dbReference>
<keyword evidence="2 9" id="KW-0645">Protease</keyword>
<dbReference type="OrthoDB" id="527990at2759"/>
<dbReference type="GO" id="GO:0006508">
    <property type="term" value="P:proteolysis"/>
    <property type="evidence" value="ECO:0007669"/>
    <property type="project" value="UniProtKB-KW"/>
</dbReference>